<comment type="caution">
    <text evidence="6">The sequence shown here is derived from an EMBL/GenBank/DDBJ whole genome shotgun (WGS) entry which is preliminary data.</text>
</comment>
<keyword evidence="3" id="KW-0238">DNA-binding</keyword>
<reference evidence="7" key="1">
    <citation type="submission" date="2018-05" db="EMBL/GenBank/DDBJ databases">
        <title>Genome Sequencing of selected type strains of the family Eggerthellaceae.</title>
        <authorList>
            <person name="Danylec N."/>
            <person name="Stoll D.A."/>
            <person name="Doetsch A."/>
            <person name="Huch M."/>
        </authorList>
    </citation>
    <scope>NUCLEOTIDE SEQUENCE [LARGE SCALE GENOMIC DNA]</scope>
    <source>
        <strain evidence="7">DSM 16106</strain>
    </source>
</reference>
<evidence type="ECO:0000256" key="1">
    <source>
        <dbReference type="ARBA" id="ARBA00009437"/>
    </source>
</evidence>
<dbReference type="Pfam" id="PF00126">
    <property type="entry name" value="HTH_1"/>
    <property type="match status" value="1"/>
</dbReference>
<keyword evidence="2" id="KW-0805">Transcription regulation</keyword>
<evidence type="ECO:0000256" key="2">
    <source>
        <dbReference type="ARBA" id="ARBA00023015"/>
    </source>
</evidence>
<evidence type="ECO:0000259" key="5">
    <source>
        <dbReference type="PROSITE" id="PS50931"/>
    </source>
</evidence>
<sequence length="177" mass="19494">METTYLHEYVCVARLGSFTAAAGELHLTQSTLSKHIAVLEREYGVDLFVRERSGVRLTEAGRVLYAQAVKLERVLAQTRALLQAVPSGVVSDMGVAWDVRRNTELRCKCRRAAEKFGLTDREAGALVLYLEERGFDGIQEELGVGRDDVAEVLGGAYRKLGAEGKQDALDLIHSISE</sequence>
<gene>
    <name evidence="6" type="ORF">DMP08_00440</name>
</gene>
<organism evidence="6 7">
    <name type="scientific">Paraeggerthella hongkongensis</name>
    <dbReference type="NCBI Taxonomy" id="230658"/>
    <lineage>
        <taxon>Bacteria</taxon>
        <taxon>Bacillati</taxon>
        <taxon>Actinomycetota</taxon>
        <taxon>Coriobacteriia</taxon>
        <taxon>Eggerthellales</taxon>
        <taxon>Eggerthellaceae</taxon>
        <taxon>Paraeggerthella</taxon>
    </lineage>
</organism>
<evidence type="ECO:0000256" key="4">
    <source>
        <dbReference type="ARBA" id="ARBA00023163"/>
    </source>
</evidence>
<feature type="domain" description="HTH lysR-type" evidence="5">
    <location>
        <begin position="1"/>
        <end position="58"/>
    </location>
</feature>
<comment type="similarity">
    <text evidence="1">Belongs to the LysR transcriptional regulatory family.</text>
</comment>
<dbReference type="PANTHER" id="PTHR30126">
    <property type="entry name" value="HTH-TYPE TRANSCRIPTIONAL REGULATOR"/>
    <property type="match status" value="1"/>
</dbReference>
<dbReference type="FunFam" id="1.10.10.10:FF:000001">
    <property type="entry name" value="LysR family transcriptional regulator"/>
    <property type="match status" value="1"/>
</dbReference>
<dbReference type="AlphaFoldDB" id="A0A3N0BKN0"/>
<dbReference type="GO" id="GO:0003700">
    <property type="term" value="F:DNA-binding transcription factor activity"/>
    <property type="evidence" value="ECO:0007669"/>
    <property type="project" value="InterPro"/>
</dbReference>
<dbReference type="InterPro" id="IPR036390">
    <property type="entry name" value="WH_DNA-bd_sf"/>
</dbReference>
<evidence type="ECO:0000256" key="3">
    <source>
        <dbReference type="ARBA" id="ARBA00023125"/>
    </source>
</evidence>
<dbReference type="SUPFAM" id="SSF46785">
    <property type="entry name" value="Winged helix' DNA-binding domain"/>
    <property type="match status" value="1"/>
</dbReference>
<dbReference type="InterPro" id="IPR036388">
    <property type="entry name" value="WH-like_DNA-bd_sf"/>
</dbReference>
<evidence type="ECO:0000313" key="7">
    <source>
        <dbReference type="Proteomes" id="UP000278632"/>
    </source>
</evidence>
<dbReference type="InterPro" id="IPR000847">
    <property type="entry name" value="LysR_HTH_N"/>
</dbReference>
<dbReference type="GO" id="GO:0000976">
    <property type="term" value="F:transcription cis-regulatory region binding"/>
    <property type="evidence" value="ECO:0007669"/>
    <property type="project" value="TreeGrafter"/>
</dbReference>
<dbReference type="PANTHER" id="PTHR30126:SF39">
    <property type="entry name" value="HTH-TYPE TRANSCRIPTIONAL REGULATOR CYSL"/>
    <property type="match status" value="1"/>
</dbReference>
<protein>
    <submittedName>
        <fullName evidence="6">LysR family transcriptional regulator</fullName>
    </submittedName>
</protein>
<keyword evidence="4" id="KW-0804">Transcription</keyword>
<proteinExistence type="inferred from homology"/>
<dbReference type="OrthoDB" id="3183195at2"/>
<dbReference type="Gene3D" id="1.10.10.10">
    <property type="entry name" value="Winged helix-like DNA-binding domain superfamily/Winged helix DNA-binding domain"/>
    <property type="match status" value="1"/>
</dbReference>
<name>A0A3N0BKN0_9ACTN</name>
<dbReference type="PROSITE" id="PS50931">
    <property type="entry name" value="HTH_LYSR"/>
    <property type="match status" value="1"/>
</dbReference>
<keyword evidence="7" id="KW-1185">Reference proteome</keyword>
<dbReference type="PRINTS" id="PR00039">
    <property type="entry name" value="HTHLYSR"/>
</dbReference>
<dbReference type="Proteomes" id="UP000278632">
    <property type="component" value="Unassembled WGS sequence"/>
</dbReference>
<evidence type="ECO:0000313" key="6">
    <source>
        <dbReference type="EMBL" id="RNL48965.1"/>
    </source>
</evidence>
<dbReference type="EMBL" id="QICD01000001">
    <property type="protein sequence ID" value="RNL48965.1"/>
    <property type="molecule type" value="Genomic_DNA"/>
</dbReference>
<dbReference type="RefSeq" id="WP_123191047.1">
    <property type="nucleotide sequence ID" value="NZ_QICD01000001.1"/>
</dbReference>
<accession>A0A3N0BKN0</accession>